<dbReference type="PANTHER" id="PTHR42743:SF11">
    <property type="entry name" value="AMINODEOXYCHORISMATE LYASE"/>
    <property type="match status" value="1"/>
</dbReference>
<keyword evidence="3" id="KW-0663">Pyridoxal phosphate</keyword>
<evidence type="ECO:0000256" key="1">
    <source>
        <dbReference type="ARBA" id="ARBA00001933"/>
    </source>
</evidence>
<sequence length="259" mass="28490">MIWLNDRLVATPDAVIPVTDRSFLLGEGVFETIRTQNGESIALDRHLKRLRKGATVLEINVPKDEFFRSAVSEVLNATKEILVGRMRITISGSGNLVITHTSYTPWSEPAGVVTYPFPLNERSLLANVKSTSYATSLSAHKYATARNADDAILFGFKGQLAEASTANIFLLIGNKLLTPNLDSGALPGITRELLLEWGLAQEAELNFDDLAKAEGALLSSSLRYLQPINRINARSFKVNKRIEEIMSSFTEQLSANLNP</sequence>
<dbReference type="Gene3D" id="3.20.10.10">
    <property type="entry name" value="D-amino Acid Aminotransferase, subunit A, domain 2"/>
    <property type="match status" value="1"/>
</dbReference>
<dbReference type="EMBL" id="CAEZXH010000017">
    <property type="protein sequence ID" value="CAB4679787.1"/>
    <property type="molecule type" value="Genomic_DNA"/>
</dbReference>
<evidence type="ECO:0000256" key="2">
    <source>
        <dbReference type="ARBA" id="ARBA00009320"/>
    </source>
</evidence>
<dbReference type="Pfam" id="PF01063">
    <property type="entry name" value="Aminotran_4"/>
    <property type="match status" value="1"/>
</dbReference>
<evidence type="ECO:0000313" key="5">
    <source>
        <dbReference type="EMBL" id="CAB4782184.1"/>
    </source>
</evidence>
<evidence type="ECO:0000256" key="3">
    <source>
        <dbReference type="ARBA" id="ARBA00022898"/>
    </source>
</evidence>
<organism evidence="4">
    <name type="scientific">freshwater metagenome</name>
    <dbReference type="NCBI Taxonomy" id="449393"/>
    <lineage>
        <taxon>unclassified sequences</taxon>
        <taxon>metagenomes</taxon>
        <taxon>ecological metagenomes</taxon>
    </lineage>
</organism>
<dbReference type="GO" id="GO:0005829">
    <property type="term" value="C:cytosol"/>
    <property type="evidence" value="ECO:0007669"/>
    <property type="project" value="TreeGrafter"/>
</dbReference>
<protein>
    <submittedName>
        <fullName evidence="4">Unannotated protein</fullName>
    </submittedName>
</protein>
<dbReference type="InterPro" id="IPR018300">
    <property type="entry name" value="Aminotrans_IV_CS"/>
</dbReference>
<comment type="similarity">
    <text evidence="2">Belongs to the class-IV pyridoxal-phosphate-dependent aminotransferase family.</text>
</comment>
<dbReference type="InterPro" id="IPR043131">
    <property type="entry name" value="BCAT-like_N"/>
</dbReference>
<name>A0A6J6N0Y8_9ZZZZ</name>
<dbReference type="Gene3D" id="3.30.470.10">
    <property type="match status" value="1"/>
</dbReference>
<dbReference type="GO" id="GO:0046394">
    <property type="term" value="P:carboxylic acid biosynthetic process"/>
    <property type="evidence" value="ECO:0007669"/>
    <property type="project" value="UniProtKB-ARBA"/>
</dbReference>
<dbReference type="InterPro" id="IPR036038">
    <property type="entry name" value="Aminotransferase-like"/>
</dbReference>
<accession>A0A6J6N0Y8</accession>
<dbReference type="InterPro" id="IPR050571">
    <property type="entry name" value="Class-IV_PLP-Dep_Aminotrnsfr"/>
</dbReference>
<dbReference type="InterPro" id="IPR001544">
    <property type="entry name" value="Aminotrans_IV"/>
</dbReference>
<reference evidence="4" key="1">
    <citation type="submission" date="2020-05" db="EMBL/GenBank/DDBJ databases">
        <authorList>
            <person name="Chiriac C."/>
            <person name="Salcher M."/>
            <person name="Ghai R."/>
            <person name="Kavagutti S V."/>
        </authorList>
    </citation>
    <scope>NUCLEOTIDE SEQUENCE</scope>
</reference>
<dbReference type="PROSITE" id="PS00770">
    <property type="entry name" value="AA_TRANSFER_CLASS_4"/>
    <property type="match status" value="1"/>
</dbReference>
<proteinExistence type="inferred from homology"/>
<dbReference type="InterPro" id="IPR043132">
    <property type="entry name" value="BCAT-like_C"/>
</dbReference>
<comment type="cofactor">
    <cofactor evidence="1">
        <name>pyridoxal 5'-phosphate</name>
        <dbReference type="ChEBI" id="CHEBI:597326"/>
    </cofactor>
</comment>
<dbReference type="GO" id="GO:0003824">
    <property type="term" value="F:catalytic activity"/>
    <property type="evidence" value="ECO:0007669"/>
    <property type="project" value="InterPro"/>
</dbReference>
<dbReference type="EMBL" id="CAEZZS010000058">
    <property type="protein sequence ID" value="CAB4782184.1"/>
    <property type="molecule type" value="Genomic_DNA"/>
</dbReference>
<dbReference type="SUPFAM" id="SSF56752">
    <property type="entry name" value="D-aminoacid aminotransferase-like PLP-dependent enzymes"/>
    <property type="match status" value="1"/>
</dbReference>
<dbReference type="PANTHER" id="PTHR42743">
    <property type="entry name" value="AMINO-ACID AMINOTRANSFERASE"/>
    <property type="match status" value="1"/>
</dbReference>
<dbReference type="AlphaFoldDB" id="A0A6J6N0Y8"/>
<evidence type="ECO:0000313" key="4">
    <source>
        <dbReference type="EMBL" id="CAB4679787.1"/>
    </source>
</evidence>
<gene>
    <name evidence="4" type="ORF">UFOPK2360_00455</name>
    <name evidence="5" type="ORF">UFOPK2922_01126</name>
</gene>